<evidence type="ECO:0000256" key="4">
    <source>
        <dbReference type="PROSITE-ProRule" id="PRU00409"/>
    </source>
</evidence>
<evidence type="ECO:0000256" key="1">
    <source>
        <dbReference type="ARBA" id="ARBA00022598"/>
    </source>
</evidence>
<organism evidence="6 7">
    <name type="scientific">Solibacillus faecavium</name>
    <dbReference type="NCBI Taxonomy" id="2762221"/>
    <lineage>
        <taxon>Bacteria</taxon>
        <taxon>Bacillati</taxon>
        <taxon>Bacillota</taxon>
        <taxon>Bacilli</taxon>
        <taxon>Bacillales</taxon>
        <taxon>Caryophanaceae</taxon>
        <taxon>Solibacillus</taxon>
    </lineage>
</organism>
<dbReference type="Proteomes" id="UP000619101">
    <property type="component" value="Unassembled WGS sequence"/>
</dbReference>
<dbReference type="InterPro" id="IPR052032">
    <property type="entry name" value="ATP-dep_AA_Ligase"/>
</dbReference>
<evidence type="ECO:0000256" key="2">
    <source>
        <dbReference type="ARBA" id="ARBA00022741"/>
    </source>
</evidence>
<evidence type="ECO:0000259" key="5">
    <source>
        <dbReference type="PROSITE" id="PS50975"/>
    </source>
</evidence>
<evidence type="ECO:0000313" key="7">
    <source>
        <dbReference type="Proteomes" id="UP000619101"/>
    </source>
</evidence>
<keyword evidence="7" id="KW-1185">Reference proteome</keyword>
<gene>
    <name evidence="6" type="ORF">H9635_12045</name>
</gene>
<reference evidence="6 7" key="1">
    <citation type="submission" date="2020-08" db="EMBL/GenBank/DDBJ databases">
        <title>A Genomic Blueprint of the Chicken Gut Microbiome.</title>
        <authorList>
            <person name="Gilroy R."/>
            <person name="Ravi A."/>
            <person name="Getino M."/>
            <person name="Pursley I."/>
            <person name="Horton D.L."/>
            <person name="Alikhan N.-F."/>
            <person name="Baker D."/>
            <person name="Gharbi K."/>
            <person name="Hall N."/>
            <person name="Watson M."/>
            <person name="Adriaenssens E.M."/>
            <person name="Foster-Nyarko E."/>
            <person name="Jarju S."/>
            <person name="Secka A."/>
            <person name="Antonio M."/>
            <person name="Oren A."/>
            <person name="Chaudhuri R."/>
            <person name="La Ragione R.M."/>
            <person name="Hildebrand F."/>
            <person name="Pallen M.J."/>
        </authorList>
    </citation>
    <scope>NUCLEOTIDE SEQUENCE [LARGE SCALE GENOMIC DNA]</scope>
    <source>
        <strain evidence="6 7">A46</strain>
    </source>
</reference>
<keyword evidence="3 4" id="KW-0067">ATP-binding</keyword>
<dbReference type="RefSeq" id="WP_191700553.1">
    <property type="nucleotide sequence ID" value="NZ_JACSPZ010000005.1"/>
</dbReference>
<name>A0ABR8XZW6_9BACL</name>
<protein>
    <submittedName>
        <fullName evidence="6">ATP-grasp domain-containing protein</fullName>
    </submittedName>
</protein>
<dbReference type="InterPro" id="IPR011761">
    <property type="entry name" value="ATP-grasp"/>
</dbReference>
<dbReference type="Pfam" id="PF13535">
    <property type="entry name" value="ATP-grasp_4"/>
    <property type="match status" value="1"/>
</dbReference>
<dbReference type="Gene3D" id="3.30.470.20">
    <property type="entry name" value="ATP-grasp fold, B domain"/>
    <property type="match status" value="1"/>
</dbReference>
<keyword evidence="2 4" id="KW-0547">Nucleotide-binding</keyword>
<comment type="caution">
    <text evidence="6">The sequence shown here is derived from an EMBL/GenBank/DDBJ whole genome shotgun (WGS) entry which is preliminary data.</text>
</comment>
<dbReference type="SUPFAM" id="SSF56059">
    <property type="entry name" value="Glutathione synthetase ATP-binding domain-like"/>
    <property type="match status" value="1"/>
</dbReference>
<dbReference type="PANTHER" id="PTHR43585:SF2">
    <property type="entry name" value="ATP-GRASP ENZYME FSQD"/>
    <property type="match status" value="1"/>
</dbReference>
<dbReference type="PROSITE" id="PS50975">
    <property type="entry name" value="ATP_GRASP"/>
    <property type="match status" value="1"/>
</dbReference>
<sequence>MILLDTAYVSPLLAETLIEKKVKILDIEQQLILNDKSEDEQNLVKVFQQEDLIIMNSEEAIQILNEYYAESHVTKTANLFKNKFAFRKRLAESYPNFFFLETTSGELGQLDLSSLPYPLIFKPTVGYSSVGVYRVENLQEFQSIIDKMEETMEQSSEDDSKDILGSETFIIESYIEGQEFAIDLFFDEKNDPVVLNLFARMFKDEKDMSDRIYYTSKQVLQNYLTPITEYLQGLGEIFNLRKMPLHVELRMDDEGTIVPIEVNPLRFAGAGTTELGSFAYGVNSYDYFFEQKKPDWATLRNTMDNKIYSFTCAEFEGEIKIDDGLVIHHELLQKQFHHILEYRHIPYGQGATFAVIFFSSESLAQNDHILSLDFMEYVEKEEKLYVKN</sequence>
<evidence type="ECO:0000313" key="6">
    <source>
        <dbReference type="EMBL" id="MBD8037475.1"/>
    </source>
</evidence>
<dbReference type="PANTHER" id="PTHR43585">
    <property type="entry name" value="FUMIPYRROLE BIOSYNTHESIS PROTEIN C"/>
    <property type="match status" value="1"/>
</dbReference>
<accession>A0ABR8XZW6</accession>
<dbReference type="EMBL" id="JACSPZ010000005">
    <property type="protein sequence ID" value="MBD8037475.1"/>
    <property type="molecule type" value="Genomic_DNA"/>
</dbReference>
<keyword evidence="1" id="KW-0436">Ligase</keyword>
<evidence type="ECO:0000256" key="3">
    <source>
        <dbReference type="ARBA" id="ARBA00022840"/>
    </source>
</evidence>
<proteinExistence type="predicted"/>
<feature type="domain" description="ATP-grasp" evidence="5">
    <location>
        <begin position="84"/>
        <end position="293"/>
    </location>
</feature>